<name>A0A2Z6RRM7_9GLOM</name>
<gene>
    <name evidence="2" type="ORF">RCL2_001493300</name>
    <name evidence="1" type="ORF">RclHR1_06410005</name>
</gene>
<reference evidence="2" key="2">
    <citation type="submission" date="2019-10" db="EMBL/GenBank/DDBJ databases">
        <title>Conservation and host-specific expression of non-tandemly repeated heterogenous ribosome RNA gene in arbuscular mycorrhizal fungi.</title>
        <authorList>
            <person name="Maeda T."/>
            <person name="Kobayashi Y."/>
            <person name="Nakagawa T."/>
            <person name="Ezawa T."/>
            <person name="Yamaguchi K."/>
            <person name="Bino T."/>
            <person name="Nishimoto Y."/>
            <person name="Shigenobu S."/>
            <person name="Kawaguchi M."/>
        </authorList>
    </citation>
    <scope>NUCLEOTIDE SEQUENCE</scope>
    <source>
        <strain evidence="2">HR1</strain>
    </source>
</reference>
<comment type="caution">
    <text evidence="1">The sequence shown here is derived from an EMBL/GenBank/DDBJ whole genome shotgun (WGS) entry which is preliminary data.</text>
</comment>
<sequence length="123" mass="14129">MTILLNYGRRILVIQGDTKPGCRGFIKNLDEIIEDSKKHLFTLSNEYKVDWQATNKWFLSSTDNNPCSQRNDCLKSRTSATIYRWRTSNKEIILARVRNVIHDLTTTHTGVSATTPFECLCSC</sequence>
<dbReference type="EMBL" id="BEXD01004028">
    <property type="protein sequence ID" value="GBC05768.1"/>
    <property type="molecule type" value="Genomic_DNA"/>
</dbReference>
<accession>A0A2Z6RRM7</accession>
<organism evidence="1 3">
    <name type="scientific">Rhizophagus clarus</name>
    <dbReference type="NCBI Taxonomy" id="94130"/>
    <lineage>
        <taxon>Eukaryota</taxon>
        <taxon>Fungi</taxon>
        <taxon>Fungi incertae sedis</taxon>
        <taxon>Mucoromycota</taxon>
        <taxon>Glomeromycotina</taxon>
        <taxon>Glomeromycetes</taxon>
        <taxon>Glomerales</taxon>
        <taxon>Glomeraceae</taxon>
        <taxon>Rhizophagus</taxon>
    </lineage>
</organism>
<protein>
    <submittedName>
        <fullName evidence="1">Uncharacterized protein</fullName>
    </submittedName>
</protein>
<proteinExistence type="predicted"/>
<evidence type="ECO:0000313" key="2">
    <source>
        <dbReference type="EMBL" id="GES87969.1"/>
    </source>
</evidence>
<keyword evidence="3" id="KW-1185">Reference proteome</keyword>
<evidence type="ECO:0000313" key="1">
    <source>
        <dbReference type="EMBL" id="GBC05768.1"/>
    </source>
</evidence>
<dbReference type="AlphaFoldDB" id="A0A2Z6RRM7"/>
<dbReference type="Proteomes" id="UP000615446">
    <property type="component" value="Unassembled WGS sequence"/>
</dbReference>
<dbReference type="EMBL" id="BLAL01000175">
    <property type="protein sequence ID" value="GES87969.1"/>
    <property type="molecule type" value="Genomic_DNA"/>
</dbReference>
<evidence type="ECO:0000313" key="3">
    <source>
        <dbReference type="Proteomes" id="UP000247702"/>
    </source>
</evidence>
<reference evidence="1 3" key="1">
    <citation type="submission" date="2017-11" db="EMBL/GenBank/DDBJ databases">
        <title>The genome of Rhizophagus clarus HR1 reveals common genetic basis of auxotrophy among arbuscular mycorrhizal fungi.</title>
        <authorList>
            <person name="Kobayashi Y."/>
        </authorList>
    </citation>
    <scope>NUCLEOTIDE SEQUENCE [LARGE SCALE GENOMIC DNA]</scope>
    <source>
        <strain evidence="1 3">HR1</strain>
    </source>
</reference>
<dbReference type="Proteomes" id="UP000247702">
    <property type="component" value="Unassembled WGS sequence"/>
</dbReference>